<evidence type="ECO:0000256" key="10">
    <source>
        <dbReference type="ARBA" id="ARBA00023055"/>
    </source>
</evidence>
<dbReference type="InterPro" id="IPR020845">
    <property type="entry name" value="AMP-binding_CS"/>
</dbReference>
<dbReference type="GO" id="GO:0005886">
    <property type="term" value="C:plasma membrane"/>
    <property type="evidence" value="ECO:0007669"/>
    <property type="project" value="UniProtKB-SubCell"/>
</dbReference>
<evidence type="ECO:0000313" key="17">
    <source>
        <dbReference type="Proteomes" id="UP000545037"/>
    </source>
</evidence>
<dbReference type="FunFam" id="3.40.50.12780:FF:000019">
    <property type="entry name" value="Long-chain fatty acid transporter"/>
    <property type="match status" value="1"/>
</dbReference>
<dbReference type="Pfam" id="PF13193">
    <property type="entry name" value="AMP-binding_C"/>
    <property type="match status" value="1"/>
</dbReference>
<dbReference type="Proteomes" id="UP000545037">
    <property type="component" value="Unassembled WGS sequence"/>
</dbReference>
<keyword evidence="5 16" id="KW-0436">Ligase</keyword>
<evidence type="ECO:0000256" key="8">
    <source>
        <dbReference type="ARBA" id="ARBA00022840"/>
    </source>
</evidence>
<keyword evidence="9" id="KW-1133">Transmembrane helix</keyword>
<keyword evidence="6" id="KW-0812">Transmembrane</keyword>
<evidence type="ECO:0000256" key="7">
    <source>
        <dbReference type="ARBA" id="ARBA00022741"/>
    </source>
</evidence>
<evidence type="ECO:0000256" key="12">
    <source>
        <dbReference type="ARBA" id="ARBA00023140"/>
    </source>
</evidence>
<evidence type="ECO:0000259" key="14">
    <source>
        <dbReference type="Pfam" id="PF00501"/>
    </source>
</evidence>
<protein>
    <submittedName>
        <fullName evidence="16">Fatty-acyl-CoA synthase</fullName>
        <ecNumber evidence="16">6.2.1.-</ecNumber>
    </submittedName>
</protein>
<dbReference type="GO" id="GO:0005324">
    <property type="term" value="F:long-chain fatty acid transmembrane transporter activity"/>
    <property type="evidence" value="ECO:0007669"/>
    <property type="project" value="TreeGrafter"/>
</dbReference>
<dbReference type="InterPro" id="IPR045851">
    <property type="entry name" value="AMP-bd_C_sf"/>
</dbReference>
<evidence type="ECO:0000256" key="1">
    <source>
        <dbReference type="ARBA" id="ARBA00004651"/>
    </source>
</evidence>
<comment type="caution">
    <text evidence="16">The sequence shown here is derived from an EMBL/GenBank/DDBJ whole genome shotgun (WGS) entry which is preliminary data.</text>
</comment>
<dbReference type="InterPro" id="IPR000873">
    <property type="entry name" value="AMP-dep_synth/lig_dom"/>
</dbReference>
<proteinExistence type="inferred from homology"/>
<dbReference type="EC" id="6.2.1.-" evidence="16"/>
<keyword evidence="12" id="KW-0576">Peroxisome</keyword>
<organism evidence="16 17">
    <name type="scientific">Brevundimonas variabilis</name>
    <dbReference type="NCBI Taxonomy" id="74312"/>
    <lineage>
        <taxon>Bacteria</taxon>
        <taxon>Pseudomonadati</taxon>
        <taxon>Pseudomonadota</taxon>
        <taxon>Alphaproteobacteria</taxon>
        <taxon>Caulobacterales</taxon>
        <taxon>Caulobacteraceae</taxon>
        <taxon>Brevundimonas</taxon>
    </lineage>
</organism>
<comment type="subcellular location">
    <subcellularLocation>
        <location evidence="1">Cell membrane</location>
        <topology evidence="1">Multi-pass membrane protein</topology>
    </subcellularLocation>
    <subcellularLocation>
        <location evidence="13">Peroxisome membrane</location>
    </subcellularLocation>
</comment>
<dbReference type="PROSITE" id="PS00455">
    <property type="entry name" value="AMP_BINDING"/>
    <property type="match status" value="1"/>
</dbReference>
<dbReference type="InterPro" id="IPR042099">
    <property type="entry name" value="ANL_N_sf"/>
</dbReference>
<dbReference type="Gene3D" id="3.40.50.12780">
    <property type="entry name" value="N-terminal domain of ligase-like"/>
    <property type="match status" value="1"/>
</dbReference>
<dbReference type="FunFam" id="3.30.300.30:FF:000020">
    <property type="entry name" value="Long-chain fatty acid transporter"/>
    <property type="match status" value="1"/>
</dbReference>
<dbReference type="PANTHER" id="PTHR43107">
    <property type="entry name" value="LONG-CHAIN FATTY ACID TRANSPORT PROTEIN"/>
    <property type="match status" value="1"/>
</dbReference>
<evidence type="ECO:0000256" key="3">
    <source>
        <dbReference type="ARBA" id="ARBA00022448"/>
    </source>
</evidence>
<keyword evidence="17" id="KW-1185">Reference proteome</keyword>
<dbReference type="AlphaFoldDB" id="A0A7W9CKW2"/>
<dbReference type="InterPro" id="IPR025110">
    <property type="entry name" value="AMP-bd_C"/>
</dbReference>
<evidence type="ECO:0000256" key="6">
    <source>
        <dbReference type="ARBA" id="ARBA00022692"/>
    </source>
</evidence>
<evidence type="ECO:0000256" key="4">
    <source>
        <dbReference type="ARBA" id="ARBA00022475"/>
    </source>
</evidence>
<accession>A0A7W9CKW2</accession>
<dbReference type="GO" id="GO:0005524">
    <property type="term" value="F:ATP binding"/>
    <property type="evidence" value="ECO:0007669"/>
    <property type="project" value="UniProtKB-KW"/>
</dbReference>
<sequence>MTMGLAANIRRDLRFAGGLRRLLSRIKPIQLDGKDLVCDDFEEAVDKFGDNIAIVDDRGSLTYRELDSLANRYANWARARNLRRSDVVGLVMTNRSDYIAAWMGFSKAGIATALINTNLTGRSLAHCLNIAGVAQVVADEDCWRCVEDARPFADKPLMLWVLGLSEADEASTRRSLDSAVRSASSVRPARQVRDGLTNRDTALYIYTSGTTGLPKAARIHHGRARTYMRAFAGATAATAKDRIFNVLPLYHSTGGLVGIGPALLNGGRVIVRRKFSASSFWSDARESGATMFVYIGELCRYLVNCPEHEDERAHKLRLAFGNGLRPDVWPDFQSRFGIPDVLEFYGSTEGNVSVFNFDGKPGAIGRVPWFLKTQVNIRLVKFDIDTELPVRATNGLCLDAPVGEIGEAIGVISNDIRHDFSGYADKAASEKKILTDVFAKGDRWFRTGDLMRQDREGYFYFVDRIGDTFRWKGENVSTSEVEQQLSEAPGISEVIAYGVPVPGTDGKAGMVTVLADGKFSARAFADHVDQALPVYARPVFVRLAKTLETTGTFKYRKVDLVADGFDPDKGTGIVYVRGGKSGYQKLTPDAHAAILAGDTRL</sequence>
<evidence type="ECO:0000256" key="5">
    <source>
        <dbReference type="ARBA" id="ARBA00022598"/>
    </source>
</evidence>
<evidence type="ECO:0000256" key="11">
    <source>
        <dbReference type="ARBA" id="ARBA00023136"/>
    </source>
</evidence>
<name>A0A7W9CKW2_9CAUL</name>
<evidence type="ECO:0000313" key="16">
    <source>
        <dbReference type="EMBL" id="MBB5747303.1"/>
    </source>
</evidence>
<keyword evidence="4" id="KW-1003">Cell membrane</keyword>
<dbReference type="NCBIfam" id="NF006134">
    <property type="entry name" value="PRK08279.1"/>
    <property type="match status" value="1"/>
</dbReference>
<dbReference type="Pfam" id="PF00501">
    <property type="entry name" value="AMP-binding"/>
    <property type="match status" value="1"/>
</dbReference>
<evidence type="ECO:0000256" key="9">
    <source>
        <dbReference type="ARBA" id="ARBA00022989"/>
    </source>
</evidence>
<keyword evidence="7" id="KW-0547">Nucleotide-binding</keyword>
<feature type="domain" description="AMP-dependent synthetase/ligase" evidence="14">
    <location>
        <begin position="41"/>
        <end position="379"/>
    </location>
</feature>
<dbReference type="EMBL" id="JACHOR010000005">
    <property type="protein sequence ID" value="MBB5747303.1"/>
    <property type="molecule type" value="Genomic_DNA"/>
</dbReference>
<keyword evidence="11" id="KW-0472">Membrane</keyword>
<dbReference type="Gene3D" id="3.30.300.30">
    <property type="match status" value="1"/>
</dbReference>
<dbReference type="GO" id="GO:0044539">
    <property type="term" value="P:long-chain fatty acid import into cell"/>
    <property type="evidence" value="ECO:0007669"/>
    <property type="project" value="TreeGrafter"/>
</dbReference>
<evidence type="ECO:0000256" key="2">
    <source>
        <dbReference type="ARBA" id="ARBA00006432"/>
    </source>
</evidence>
<gene>
    <name evidence="16" type="ORF">GGR13_002924</name>
</gene>
<dbReference type="GO" id="GO:0004467">
    <property type="term" value="F:long-chain fatty acid-CoA ligase activity"/>
    <property type="evidence" value="ECO:0007669"/>
    <property type="project" value="TreeGrafter"/>
</dbReference>
<keyword evidence="3" id="KW-0813">Transport</keyword>
<dbReference type="PANTHER" id="PTHR43107:SF15">
    <property type="entry name" value="FATTY ACID TRANSPORT PROTEIN 3, ISOFORM A"/>
    <property type="match status" value="1"/>
</dbReference>
<evidence type="ECO:0000259" key="15">
    <source>
        <dbReference type="Pfam" id="PF13193"/>
    </source>
</evidence>
<keyword evidence="8" id="KW-0067">ATP-binding</keyword>
<evidence type="ECO:0000256" key="13">
    <source>
        <dbReference type="ARBA" id="ARBA00046271"/>
    </source>
</evidence>
<feature type="domain" description="AMP-binding enzyme C-terminal" evidence="15">
    <location>
        <begin position="480"/>
        <end position="554"/>
    </location>
</feature>
<reference evidence="16 17" key="1">
    <citation type="submission" date="2020-08" db="EMBL/GenBank/DDBJ databases">
        <title>Genomic Encyclopedia of Type Strains, Phase IV (KMG-IV): sequencing the most valuable type-strain genomes for metagenomic binning, comparative biology and taxonomic classification.</title>
        <authorList>
            <person name="Goeker M."/>
        </authorList>
    </citation>
    <scope>NUCLEOTIDE SEQUENCE [LARGE SCALE GENOMIC DNA]</scope>
    <source>
        <strain evidence="16 17">DSM 4737</strain>
    </source>
</reference>
<keyword evidence="10" id="KW-0445">Lipid transport</keyword>
<comment type="similarity">
    <text evidence="2">Belongs to the ATP-dependent AMP-binding enzyme family.</text>
</comment>
<dbReference type="SUPFAM" id="SSF56801">
    <property type="entry name" value="Acetyl-CoA synthetase-like"/>
    <property type="match status" value="1"/>
</dbReference>